<dbReference type="RefSeq" id="XP_060673099.1">
    <property type="nucleotide sequence ID" value="XM_060817116.1"/>
</dbReference>
<proteinExistence type="predicted"/>
<keyword evidence="1" id="KW-1185">Reference proteome</keyword>
<organism evidence="1 2">
    <name type="scientific">Ziziphus jujuba</name>
    <name type="common">Chinese jujube</name>
    <name type="synonym">Ziziphus sativa</name>
    <dbReference type="NCBI Taxonomy" id="326968"/>
    <lineage>
        <taxon>Eukaryota</taxon>
        <taxon>Viridiplantae</taxon>
        <taxon>Streptophyta</taxon>
        <taxon>Embryophyta</taxon>
        <taxon>Tracheophyta</taxon>
        <taxon>Spermatophyta</taxon>
        <taxon>Magnoliopsida</taxon>
        <taxon>eudicotyledons</taxon>
        <taxon>Gunneridae</taxon>
        <taxon>Pentapetalae</taxon>
        <taxon>rosids</taxon>
        <taxon>fabids</taxon>
        <taxon>Rosales</taxon>
        <taxon>Rhamnaceae</taxon>
        <taxon>Paliureae</taxon>
        <taxon>Ziziphus</taxon>
    </lineage>
</organism>
<accession>A0ABM4A8N6</accession>
<name>A0ABM4A8N6_ZIZJJ</name>
<dbReference type="GeneID" id="112492123"/>
<evidence type="ECO:0000313" key="1">
    <source>
        <dbReference type="Proteomes" id="UP001652623"/>
    </source>
</evidence>
<gene>
    <name evidence="2" type="primary">LOC112492123</name>
</gene>
<evidence type="ECO:0000313" key="2">
    <source>
        <dbReference type="RefSeq" id="XP_060673099.1"/>
    </source>
</evidence>
<sequence>MYSDIIDVENGQTLGKHSPSPLAESSILPLVSSASFAIPKPPTVTTGNKSKESFIFPAKFDIGENTFLDVDDLLRPVSPIPAVETPIVTQTEADDFEVEKVQLGFDYVVSLFKGGFEALTKDEAREKLDKSFGVISNTSLLHASVRSRASEIHATFH</sequence>
<reference evidence="2" key="1">
    <citation type="submission" date="2025-08" db="UniProtKB">
        <authorList>
            <consortium name="RefSeq"/>
        </authorList>
    </citation>
    <scope>IDENTIFICATION</scope>
    <source>
        <tissue evidence="2">Seedling</tissue>
    </source>
</reference>
<protein>
    <submittedName>
        <fullName evidence="2">Uncharacterized protein LOC112492123</fullName>
    </submittedName>
</protein>
<dbReference type="Proteomes" id="UP001652623">
    <property type="component" value="Chromosome 5"/>
</dbReference>